<keyword evidence="5 8" id="KW-0547">Nucleotide-binding</keyword>
<evidence type="ECO:0000256" key="2">
    <source>
        <dbReference type="ARBA" id="ARBA00008772"/>
    </source>
</evidence>
<gene>
    <name evidence="8" type="primary">gshA</name>
    <name evidence="11" type="ORF">YC6258_05717</name>
</gene>
<name>A0A0C5VET3_9GAMM</name>
<dbReference type="GO" id="GO:0005829">
    <property type="term" value="C:cytosol"/>
    <property type="evidence" value="ECO:0007669"/>
    <property type="project" value="TreeGrafter"/>
</dbReference>
<dbReference type="SUPFAM" id="SSF55931">
    <property type="entry name" value="Glutamine synthetase/guanido kinase"/>
    <property type="match status" value="1"/>
</dbReference>
<evidence type="ECO:0000256" key="1">
    <source>
        <dbReference type="ARBA" id="ARBA00005006"/>
    </source>
</evidence>
<dbReference type="NCBIfam" id="TIGR01434">
    <property type="entry name" value="glu_cys_ligase"/>
    <property type="match status" value="1"/>
</dbReference>
<reference evidence="11 12" key="1">
    <citation type="submission" date="2014-01" db="EMBL/GenBank/DDBJ databases">
        <title>Full genme sequencing of cellulolytic bacterium Gynuella sunshinyii YC6258T gen. nov., sp. nov.</title>
        <authorList>
            <person name="Khan H."/>
            <person name="Chung E.J."/>
            <person name="Chung Y.R."/>
        </authorList>
    </citation>
    <scope>NUCLEOTIDE SEQUENCE [LARGE SCALE GENOMIC DNA]</scope>
    <source>
        <strain evidence="11 12">YC6258</strain>
    </source>
</reference>
<dbReference type="STRING" id="1445510.YC6258_05717"/>
<keyword evidence="4 8" id="KW-0317">Glutathione biosynthesis</keyword>
<sequence>MNTILENRLKWLSSLTPEAIRFIRGIEKEGLRVTPDSRLAQTNHPAGLGSALTHPSITTDYSEALLEFITPTFSSTEENLDYLANLHRYAYLKMPADELIWPGSMPAIIDHEEDVRIAEYGSSNIGRLKHVYRHGLWHRYGRIMQAIAGLHFNFSMTDEFWQHFQQHQQNNQPIEDFKSERYFSLIRHFRRNSWLLMILFGASPAIDESFLKSPSKRLSHLHRRTLVSPTATSLRMSDIGYTNSAQANLHVCFNGLPSYIQTLRSAIHTEYPAYASMGIKKGDDYLQMNTNILQIENEYYSDIRPKRTVQSGEKPVCALQRRGVEYIEVRCMDLDPFNPVGISTQSISFLELFLTWCMLSDSGFISDEECELLKQNLAGIVMNGSQLDQDYPTMTGSFKLRRQATAILDELQQLAEVMDQINGDSKYRTVIAEAQEKIDHPELLPSSKIRTLLEDGQEYHELMYNLARQHRETLMQTPLSEQQIQSMEAITAESLKRQQEIESGDDISFEQFIAEYQDQDARFCHD</sequence>
<comment type="similarity">
    <text evidence="2 8">Belongs to the glutamate--cysteine ligase type 1 family. Type 1 subfamily.</text>
</comment>
<accession>A0A0C5VET3</accession>
<dbReference type="EC" id="6.3.2.2" evidence="8"/>
<dbReference type="PANTHER" id="PTHR38761">
    <property type="entry name" value="GLUTAMATE--CYSTEINE LIGASE"/>
    <property type="match status" value="1"/>
</dbReference>
<evidence type="ECO:0000313" key="11">
    <source>
        <dbReference type="EMBL" id="AJQ97745.1"/>
    </source>
</evidence>
<proteinExistence type="inferred from homology"/>
<dbReference type="RefSeq" id="WP_211264589.1">
    <property type="nucleotide sequence ID" value="NZ_CP007142.1"/>
</dbReference>
<dbReference type="InterPro" id="IPR007370">
    <property type="entry name" value="Glu_cys_ligase"/>
</dbReference>
<dbReference type="KEGG" id="gsn:YC6258_05717"/>
<dbReference type="EMBL" id="CP007142">
    <property type="protein sequence ID" value="AJQ97745.1"/>
    <property type="molecule type" value="Genomic_DNA"/>
</dbReference>
<dbReference type="UniPathway" id="UPA00142">
    <property type="reaction ID" value="UER00209"/>
</dbReference>
<keyword evidence="3 8" id="KW-0436">Ligase</keyword>
<dbReference type="GO" id="GO:0004357">
    <property type="term" value="F:glutamate-cysteine ligase activity"/>
    <property type="evidence" value="ECO:0007669"/>
    <property type="project" value="UniProtKB-UniRule"/>
</dbReference>
<organism evidence="11 12">
    <name type="scientific">Gynuella sunshinyii YC6258</name>
    <dbReference type="NCBI Taxonomy" id="1445510"/>
    <lineage>
        <taxon>Bacteria</taxon>
        <taxon>Pseudomonadati</taxon>
        <taxon>Pseudomonadota</taxon>
        <taxon>Gammaproteobacteria</taxon>
        <taxon>Oceanospirillales</taxon>
        <taxon>Saccharospirillaceae</taxon>
        <taxon>Gynuella</taxon>
    </lineage>
</organism>
<evidence type="ECO:0000256" key="7">
    <source>
        <dbReference type="ARBA" id="ARBA00048819"/>
    </source>
</evidence>
<comment type="catalytic activity">
    <reaction evidence="7 8 9">
        <text>L-cysteine + L-glutamate + ATP = gamma-L-glutamyl-L-cysteine + ADP + phosphate + H(+)</text>
        <dbReference type="Rhea" id="RHEA:13285"/>
        <dbReference type="ChEBI" id="CHEBI:15378"/>
        <dbReference type="ChEBI" id="CHEBI:29985"/>
        <dbReference type="ChEBI" id="CHEBI:30616"/>
        <dbReference type="ChEBI" id="CHEBI:35235"/>
        <dbReference type="ChEBI" id="CHEBI:43474"/>
        <dbReference type="ChEBI" id="CHEBI:58173"/>
        <dbReference type="ChEBI" id="CHEBI:456216"/>
        <dbReference type="EC" id="6.3.2.2"/>
    </reaction>
</comment>
<evidence type="ECO:0000256" key="4">
    <source>
        <dbReference type="ARBA" id="ARBA00022684"/>
    </source>
</evidence>
<keyword evidence="12" id="KW-1185">Reference proteome</keyword>
<dbReference type="Pfam" id="PF04262">
    <property type="entry name" value="Glu_cys_ligase"/>
    <property type="match status" value="1"/>
</dbReference>
<dbReference type="GO" id="GO:0005524">
    <property type="term" value="F:ATP binding"/>
    <property type="evidence" value="ECO:0007669"/>
    <property type="project" value="UniProtKB-KW"/>
</dbReference>
<evidence type="ECO:0000256" key="8">
    <source>
        <dbReference type="HAMAP-Rule" id="MF_00578"/>
    </source>
</evidence>
<dbReference type="Gene3D" id="3.30.590.20">
    <property type="match status" value="1"/>
</dbReference>
<dbReference type="HOGENOM" id="CLU_020728_3_0_6"/>
<dbReference type="GO" id="GO:0006750">
    <property type="term" value="P:glutathione biosynthetic process"/>
    <property type="evidence" value="ECO:0007669"/>
    <property type="project" value="UniProtKB-UniRule"/>
</dbReference>
<keyword evidence="6 8" id="KW-0067">ATP-binding</keyword>
<dbReference type="PANTHER" id="PTHR38761:SF1">
    <property type="entry name" value="GLUTAMATE--CYSTEINE LIGASE"/>
    <property type="match status" value="1"/>
</dbReference>
<evidence type="ECO:0000313" key="12">
    <source>
        <dbReference type="Proteomes" id="UP000032266"/>
    </source>
</evidence>
<feature type="domain" description="Glutamate--cysteine ligase" evidence="10">
    <location>
        <begin position="21"/>
        <end position="378"/>
    </location>
</feature>
<evidence type="ECO:0000259" key="10">
    <source>
        <dbReference type="Pfam" id="PF04262"/>
    </source>
</evidence>
<dbReference type="HAMAP" id="MF_00578">
    <property type="entry name" value="Glu_cys_ligase"/>
    <property type="match status" value="1"/>
</dbReference>
<dbReference type="InterPro" id="IPR014746">
    <property type="entry name" value="Gln_synth/guanido_kin_cat_dom"/>
</dbReference>
<dbReference type="InterPro" id="IPR006334">
    <property type="entry name" value="Glut_cys_ligase"/>
</dbReference>
<evidence type="ECO:0000256" key="9">
    <source>
        <dbReference type="RuleBase" id="RU004391"/>
    </source>
</evidence>
<comment type="pathway">
    <text evidence="1 8 9">Sulfur metabolism; glutathione biosynthesis; glutathione from L-cysteine and L-glutamate: step 1/2.</text>
</comment>
<dbReference type="GO" id="GO:0046872">
    <property type="term" value="F:metal ion binding"/>
    <property type="evidence" value="ECO:0007669"/>
    <property type="project" value="TreeGrafter"/>
</dbReference>
<dbReference type="PATRIC" id="fig|1445510.3.peg.5674"/>
<protein>
    <recommendedName>
        <fullName evidence="8">Glutamate--cysteine ligase</fullName>
        <ecNumber evidence="8">6.3.2.2</ecNumber>
    </recommendedName>
    <alternativeName>
        <fullName evidence="8">Gamma-ECS</fullName>
        <shortName evidence="8">GCS</shortName>
    </alternativeName>
    <alternativeName>
        <fullName evidence="8">Gamma-glutamylcysteine synthetase</fullName>
    </alternativeName>
</protein>
<dbReference type="Proteomes" id="UP000032266">
    <property type="component" value="Chromosome"/>
</dbReference>
<evidence type="ECO:0000256" key="3">
    <source>
        <dbReference type="ARBA" id="ARBA00022598"/>
    </source>
</evidence>
<evidence type="ECO:0000256" key="6">
    <source>
        <dbReference type="ARBA" id="ARBA00022840"/>
    </source>
</evidence>
<evidence type="ECO:0000256" key="5">
    <source>
        <dbReference type="ARBA" id="ARBA00022741"/>
    </source>
</evidence>
<dbReference type="AlphaFoldDB" id="A0A0C5VET3"/>